<geneLocation type="plasmid" evidence="2">
    <name>pAM65-52-5-100K</name>
</geneLocation>
<evidence type="ECO:0000313" key="2">
    <source>
        <dbReference type="EMBL" id="AND28783.1"/>
    </source>
</evidence>
<reference evidence="2" key="1">
    <citation type="journal article" date="2017" name="Res. Microbiol.">
        <title>Comparative genomics of extrachromosomal elements in Bacillus thuringiensis subsp. israelensis.</title>
        <authorList>
            <person name="Bolotin A."/>
            <person name="Gillis A."/>
            <person name="Sanchis V."/>
            <person name="Nielsen-LeRoux C."/>
            <person name="Mahillon J."/>
            <person name="Lereclus D."/>
            <person name="Sorokin A."/>
        </authorList>
    </citation>
    <scope>NUCLEOTIDE SEQUENCE</scope>
    <source>
        <strain evidence="2">AM65-52</strain>
        <plasmid evidence="2">pAM65-52-5-100K</plasmid>
    </source>
</reference>
<dbReference type="AlphaFoldDB" id="A0A160LKQ1"/>
<accession>A0A160LKQ1</accession>
<evidence type="ECO:0000256" key="1">
    <source>
        <dbReference type="SAM" id="Coils"/>
    </source>
</evidence>
<name>A0A160LKQ1_BACTI</name>
<keyword evidence="2" id="KW-0614">Plasmid</keyword>
<dbReference type="Gene3D" id="1.10.1660.10">
    <property type="match status" value="1"/>
</dbReference>
<feature type="coiled-coil region" evidence="1">
    <location>
        <begin position="138"/>
        <end position="177"/>
    </location>
</feature>
<protein>
    <recommendedName>
        <fullName evidence="3">HTH merR-type domain-containing protein</fullName>
    </recommendedName>
</protein>
<gene>
    <name evidence="2" type="ORF">ATN07_34330</name>
</gene>
<proteinExistence type="predicted"/>
<dbReference type="RefSeq" id="WP_000442145.1">
    <property type="nucleotide sequence ID" value="NZ_CP013280.1"/>
</dbReference>
<evidence type="ECO:0008006" key="3">
    <source>
        <dbReference type="Google" id="ProtNLM"/>
    </source>
</evidence>
<keyword evidence="1" id="KW-0175">Coiled coil</keyword>
<organism evidence="2">
    <name type="scientific">Bacillus thuringiensis subsp. israelensis</name>
    <dbReference type="NCBI Taxonomy" id="1430"/>
    <lineage>
        <taxon>Bacteria</taxon>
        <taxon>Bacillati</taxon>
        <taxon>Bacillota</taxon>
        <taxon>Bacilli</taxon>
        <taxon>Bacillales</taxon>
        <taxon>Bacillaceae</taxon>
        <taxon>Bacillus</taxon>
        <taxon>Bacillus cereus group</taxon>
    </lineage>
</organism>
<dbReference type="EMBL" id="CP013280">
    <property type="protein sequence ID" value="AND28783.1"/>
    <property type="molecule type" value="Genomic_DNA"/>
</dbReference>
<sequence>MERRDDVVSEVYLKTIDVSRVTNLAESTIRKYSLELEKQGYEFNKDGDTRLYHADDVTVFNTLKEIREKTKVSLNHAVSVLMTQHSRATQGVARSEVAVTRPQSEEEQYALQSISSEIRNFLEDIKTEFIGFRKELEIERQSNDLFKQELEAERKKNQELEKKLDLIMTELEKINAKADMSNQEPKRKKLFGIF</sequence>